<dbReference type="InParanoid" id="F6H3B7"/>
<keyword evidence="3" id="KW-1003">Cell membrane</keyword>
<keyword evidence="6" id="KW-0654">Proteoglycan</keyword>
<name>F6H3B7_VITVI</name>
<dbReference type="InterPro" id="IPR033254">
    <property type="entry name" value="Plant_FLA"/>
</dbReference>
<keyword evidence="5" id="KW-0732">Signal</keyword>
<dbReference type="ExpressionAtlas" id="F6H3B7">
    <property type="expression patterns" value="baseline"/>
</dbReference>
<proteinExistence type="inferred from homology"/>
<dbReference type="InterPro" id="IPR000782">
    <property type="entry name" value="FAS1_domain"/>
</dbReference>
<evidence type="ECO:0000256" key="7">
    <source>
        <dbReference type="ARBA" id="ARBA00023136"/>
    </source>
</evidence>
<dbReference type="PANTHER" id="PTHR32382:SF6">
    <property type="entry name" value="FASCICLIN-LIKE ARABINOGALACTAN PROTEIN 14"/>
    <property type="match status" value="1"/>
</dbReference>
<dbReference type="Pfam" id="PF02469">
    <property type="entry name" value="Fasciclin"/>
    <property type="match status" value="1"/>
</dbReference>
<dbReference type="PANTHER" id="PTHR32382">
    <property type="entry name" value="FASCICLIN-LIKE ARABINOGALACTAN PROTEIN"/>
    <property type="match status" value="1"/>
</dbReference>
<comment type="function">
    <text evidence="10">May be a cell surface adhesion protein.</text>
</comment>
<feature type="region of interest" description="Disordered" evidence="11">
    <location>
        <begin position="245"/>
        <end position="337"/>
    </location>
</feature>
<evidence type="ECO:0000256" key="11">
    <source>
        <dbReference type="SAM" id="MobiDB-lite"/>
    </source>
</evidence>
<dbReference type="AlphaFoldDB" id="F6H3B7"/>
<dbReference type="FunCoup" id="F6H3B7">
    <property type="interactions" value="38"/>
</dbReference>
<keyword evidence="9" id="KW-0449">Lipoprotein</keyword>
<evidence type="ECO:0000256" key="4">
    <source>
        <dbReference type="ARBA" id="ARBA00022622"/>
    </source>
</evidence>
<sequence>MNQRSYQQTERFNLVYASPPPKPKPYPPPLPIAQAIRFIGPACHHQRGPFDDCDKKMGPKSSFPPPLLLFLSSFLLFSSAAQAFNITRLLGQFPDFSTFNSYLSQTNISIGINRRQTITVLAVENGAIAPITGKSMDDIKNILRLHVILDYYDVAKLHKLSNKTALLTTLFQATGQANGQQGFLNVTELSSGQVVFGSAVAGSGLQAKLVKTVASQPFNISVLQISTPILAPGIGGVVAVPVSPPPSGSPAAAPKAAEGPGASKTTPPPAKAPSAEAPAPSDDSAEAPSFADVPAADGPGADAPAGDAPLSSPPMPAADGPVADGSHADAPSADRTSGTTQVAIGTCLAVVMPFVLVLLDL</sequence>
<evidence type="ECO:0000256" key="3">
    <source>
        <dbReference type="ARBA" id="ARBA00022475"/>
    </source>
</evidence>
<dbReference type="GO" id="GO:0005886">
    <property type="term" value="C:plasma membrane"/>
    <property type="evidence" value="ECO:0000318"/>
    <property type="project" value="GO_Central"/>
</dbReference>
<evidence type="ECO:0000256" key="8">
    <source>
        <dbReference type="ARBA" id="ARBA00023180"/>
    </source>
</evidence>
<evidence type="ECO:0000256" key="6">
    <source>
        <dbReference type="ARBA" id="ARBA00022974"/>
    </source>
</evidence>
<dbReference type="STRING" id="29760.F6H3B7"/>
<evidence type="ECO:0000259" key="12">
    <source>
        <dbReference type="PROSITE" id="PS50213"/>
    </source>
</evidence>
<evidence type="ECO:0000313" key="14">
    <source>
        <dbReference type="Proteomes" id="UP000009183"/>
    </source>
</evidence>
<dbReference type="OrthoDB" id="694090at2759"/>
<keyword evidence="14" id="KW-1185">Reference proteome</keyword>
<protein>
    <recommendedName>
        <fullName evidence="12">FAS1 domain-containing protein</fullName>
    </recommendedName>
</protein>
<evidence type="ECO:0000256" key="10">
    <source>
        <dbReference type="ARBA" id="ARBA00024686"/>
    </source>
</evidence>
<keyword evidence="4" id="KW-0336">GPI-anchor</keyword>
<feature type="domain" description="FAS1" evidence="12">
    <location>
        <begin position="83"/>
        <end position="213"/>
    </location>
</feature>
<dbReference type="HOGENOM" id="CLU_058119_0_0_1"/>
<comment type="subcellular location">
    <subcellularLocation>
        <location evidence="1">Cell membrane</location>
        <topology evidence="1">Lipid-anchor</topology>
        <topology evidence="1">GPI-anchor</topology>
    </subcellularLocation>
</comment>
<evidence type="ECO:0000256" key="9">
    <source>
        <dbReference type="ARBA" id="ARBA00023288"/>
    </source>
</evidence>
<evidence type="ECO:0000256" key="2">
    <source>
        <dbReference type="ARBA" id="ARBA00007843"/>
    </source>
</evidence>
<dbReference type="GO" id="GO:0098552">
    <property type="term" value="C:side of membrane"/>
    <property type="evidence" value="ECO:0007669"/>
    <property type="project" value="UniProtKB-KW"/>
</dbReference>
<evidence type="ECO:0000313" key="13">
    <source>
        <dbReference type="EMBL" id="CCB46654.1"/>
    </source>
</evidence>
<evidence type="ECO:0000256" key="5">
    <source>
        <dbReference type="ARBA" id="ARBA00022729"/>
    </source>
</evidence>
<dbReference type="EMBL" id="FN595231">
    <property type="protein sequence ID" value="CCB46654.1"/>
    <property type="molecule type" value="Genomic_DNA"/>
</dbReference>
<dbReference type="PaxDb" id="29760-VIT_04s0008g02600.t01"/>
<dbReference type="Proteomes" id="UP000009183">
    <property type="component" value="Chromosome 4"/>
</dbReference>
<comment type="similarity">
    <text evidence="2">Belongs to the fasciclin-like AGP family.</text>
</comment>
<gene>
    <name evidence="13" type="ordered locus">VIT_04s0008g02600</name>
</gene>
<dbReference type="FunFam" id="2.30.180.10:FF:000015">
    <property type="entry name" value="Fasciclin-like arabinogalactan protein 3"/>
    <property type="match status" value="1"/>
</dbReference>
<feature type="compositionally biased region" description="Low complexity" evidence="11">
    <location>
        <begin position="249"/>
        <end position="265"/>
    </location>
</feature>
<evidence type="ECO:0000256" key="1">
    <source>
        <dbReference type="ARBA" id="ARBA00004609"/>
    </source>
</evidence>
<dbReference type="PROSITE" id="PS50213">
    <property type="entry name" value="FAS1"/>
    <property type="match status" value="1"/>
</dbReference>
<feature type="compositionally biased region" description="Low complexity" evidence="11">
    <location>
        <begin position="272"/>
        <end position="309"/>
    </location>
</feature>
<keyword evidence="7" id="KW-0472">Membrane</keyword>
<dbReference type="SUPFAM" id="SSF82153">
    <property type="entry name" value="FAS1 domain"/>
    <property type="match status" value="1"/>
</dbReference>
<dbReference type="InterPro" id="IPR036378">
    <property type="entry name" value="FAS1_dom_sf"/>
</dbReference>
<dbReference type="eggNOG" id="ENOG502S0N4">
    <property type="taxonomic scope" value="Eukaryota"/>
</dbReference>
<organism evidence="13 14">
    <name type="scientific">Vitis vinifera</name>
    <name type="common">Grape</name>
    <dbReference type="NCBI Taxonomy" id="29760"/>
    <lineage>
        <taxon>Eukaryota</taxon>
        <taxon>Viridiplantae</taxon>
        <taxon>Streptophyta</taxon>
        <taxon>Embryophyta</taxon>
        <taxon>Tracheophyta</taxon>
        <taxon>Spermatophyta</taxon>
        <taxon>Magnoliopsida</taxon>
        <taxon>eudicotyledons</taxon>
        <taxon>Gunneridae</taxon>
        <taxon>Pentapetalae</taxon>
        <taxon>rosids</taxon>
        <taxon>Vitales</taxon>
        <taxon>Vitaceae</taxon>
        <taxon>Viteae</taxon>
        <taxon>Vitis</taxon>
    </lineage>
</organism>
<reference evidence="14" key="1">
    <citation type="journal article" date="2007" name="Nature">
        <title>The grapevine genome sequence suggests ancestral hexaploidization in major angiosperm phyla.</title>
        <authorList>
            <consortium name="The French-Italian Public Consortium for Grapevine Genome Characterization."/>
            <person name="Jaillon O."/>
            <person name="Aury J.-M."/>
            <person name="Noel B."/>
            <person name="Policriti A."/>
            <person name="Clepet C."/>
            <person name="Casagrande A."/>
            <person name="Choisne N."/>
            <person name="Aubourg S."/>
            <person name="Vitulo N."/>
            <person name="Jubin C."/>
            <person name="Vezzi A."/>
            <person name="Legeai F."/>
            <person name="Hugueney P."/>
            <person name="Dasilva C."/>
            <person name="Horner D."/>
            <person name="Mica E."/>
            <person name="Jublot D."/>
            <person name="Poulain J."/>
            <person name="Bruyere C."/>
            <person name="Billault A."/>
            <person name="Segurens B."/>
            <person name="Gouyvenoux M."/>
            <person name="Ugarte E."/>
            <person name="Cattonaro F."/>
            <person name="Anthouard V."/>
            <person name="Vico V."/>
            <person name="Del Fabbro C."/>
            <person name="Alaux M."/>
            <person name="Di Gaspero G."/>
            <person name="Dumas V."/>
            <person name="Felice N."/>
            <person name="Paillard S."/>
            <person name="Juman I."/>
            <person name="Moroldo M."/>
            <person name="Scalabrin S."/>
            <person name="Canaguier A."/>
            <person name="Le Clainche I."/>
            <person name="Malacrida G."/>
            <person name="Durand E."/>
            <person name="Pesole G."/>
            <person name="Laucou V."/>
            <person name="Chatelet P."/>
            <person name="Merdinoglu D."/>
            <person name="Delledonne M."/>
            <person name="Pezzotti M."/>
            <person name="Lecharny A."/>
            <person name="Scarpelli C."/>
            <person name="Artiguenave F."/>
            <person name="Pe M.E."/>
            <person name="Valle G."/>
            <person name="Morgante M."/>
            <person name="Caboche M."/>
            <person name="Adam-Blondon A.-F."/>
            <person name="Weissenbach J."/>
            <person name="Quetier F."/>
            <person name="Wincker P."/>
        </authorList>
    </citation>
    <scope>NUCLEOTIDE SEQUENCE [LARGE SCALE GENOMIC DNA]</scope>
    <source>
        <strain evidence="14">cv. Pinot noir / PN40024</strain>
    </source>
</reference>
<accession>F6H3B7</accession>
<dbReference type="Gene3D" id="2.30.180.10">
    <property type="entry name" value="FAS1 domain"/>
    <property type="match status" value="1"/>
</dbReference>
<keyword evidence="8" id="KW-0325">Glycoprotein</keyword>